<dbReference type="AlphaFoldDB" id="A0A7J7NRY6"/>
<dbReference type="GO" id="GO:0051225">
    <property type="term" value="P:spindle assembly"/>
    <property type="evidence" value="ECO:0007669"/>
    <property type="project" value="TreeGrafter"/>
</dbReference>
<feature type="region of interest" description="Disordered" evidence="6">
    <location>
        <begin position="227"/>
        <end position="284"/>
    </location>
</feature>
<evidence type="ECO:0000256" key="4">
    <source>
        <dbReference type="ARBA" id="ARBA00023212"/>
    </source>
</evidence>
<dbReference type="PANTHER" id="PTHR19302:SF70">
    <property type="entry name" value="GAMMA-TUBULIN COMPLEX COMPONENT 6"/>
    <property type="match status" value="1"/>
</dbReference>
<dbReference type="InterPro" id="IPR041470">
    <property type="entry name" value="GCP_N"/>
</dbReference>
<keyword evidence="4 5" id="KW-0206">Cytoskeleton</keyword>
<evidence type="ECO:0000259" key="7">
    <source>
        <dbReference type="Pfam" id="PF04130"/>
    </source>
</evidence>
<dbReference type="GO" id="GO:0000278">
    <property type="term" value="P:mitotic cell cycle"/>
    <property type="evidence" value="ECO:0007669"/>
    <property type="project" value="TreeGrafter"/>
</dbReference>
<protein>
    <recommendedName>
        <fullName evidence="5">Gamma-tubulin complex component</fullName>
    </recommendedName>
</protein>
<dbReference type="Pfam" id="PF17681">
    <property type="entry name" value="GCP_N_terminal"/>
    <property type="match status" value="1"/>
</dbReference>
<evidence type="ECO:0000256" key="6">
    <source>
        <dbReference type="SAM" id="MobiDB-lite"/>
    </source>
</evidence>
<dbReference type="OrthoDB" id="775571at2759"/>
<proteinExistence type="inferred from homology"/>
<sequence length="962" mass="109683">MFHDVFVGVMILRSVYIGGDCSFSLGDLSCDVDADPVHHALLKYLFHRSCEPYCGFIKNWIYSARINDPYNEFIVERMNDLPPYPQGGVGLPIEMSLPSIKERDEVSLPCFLKDFCLPLFRAGQQLQVLIKLLKLCNCVRPGDQTYENILPCWSGSSSNHLSNVSPLTFSKRTIEEVVFKRESMYQKMQENLQVFLTRLDIRYQHLRDNVMPFGILSTSVERLISTSSAADKGDSNSEDGYHDSDASTAIKEISSERDLESSECSSSYSSEERDQSAGSHQDFNDSEIRYIPASRIFRNNFNENVQNPSQSENSDGPACDCRKAIERRVPISHYVDINHNKSKSSYISQPFQSGDIPLSKLPEDVFADYQSVNYWPLGGLLKNPFYVDEGNTAVTKLYLTDCISKMPCKNNKIQKEETSCIRKEFVPDIPTIATGKCDTQFENGTDASLWNHKYSSNFFNLNPMLTKNTIFHMMGKSRGTSVPLFDFSSVKDPSKVYGEKLLASPDNVFEFGLPLFTNSAVSDAEGVDECFQEQGYDGNDIPTDQKNSSSTNSENLEENFVASALGGDKWEESLSYLGKNAICNSRARRQNTGAAFDVPLDVVIDKCILQEILLQYNYVSNFTIKLLEEGFDLQEHLLALRRYHFMEFADWADLFIMSLWRHRWHGSEANQKISEIQRFLDLAVQRSSCEGDPYKERLFVYVKDRDMTPFSSSASGVHAFDSIALGYRVDWPVNIVLTPGALKIYADIFSFLIQVKLAVFSLTDIWCSLKDFMDLLGRNHNSLLDDQEKNHFDILIKMRHQVNHFVSTLQQYVQSQLSHVSWSRFLHSLKHKVKDMLDIDSVHMAYLADSLDICFLSDETRPIADIIETILQCALDFGSCLRGVGWKLGFERRDSLRLLAGINFSQVFAIRGTFEKSVKKLYLCYLKSPKHEEFGLCRFWEYLNYNDYYLNAIGMGTSLYAI</sequence>
<evidence type="ECO:0000256" key="2">
    <source>
        <dbReference type="ARBA" id="ARBA00022490"/>
    </source>
</evidence>
<comment type="subcellular location">
    <subcellularLocation>
        <location evidence="5">Cytoplasm</location>
        <location evidence="5">Cytoskeleton</location>
        <location evidence="5">Microtubule organizing center</location>
    </subcellularLocation>
</comment>
<dbReference type="GO" id="GO:0051321">
    <property type="term" value="P:meiotic cell cycle"/>
    <property type="evidence" value="ECO:0007669"/>
    <property type="project" value="TreeGrafter"/>
</dbReference>
<feature type="domain" description="Gamma tubulin complex component protein N-terminal" evidence="8">
    <location>
        <begin position="34"/>
        <end position="138"/>
    </location>
</feature>
<evidence type="ECO:0000313" key="9">
    <source>
        <dbReference type="EMBL" id="KAF6169810.1"/>
    </source>
</evidence>
<keyword evidence="10" id="KW-1185">Reference proteome</keyword>
<evidence type="ECO:0000313" key="10">
    <source>
        <dbReference type="Proteomes" id="UP000541444"/>
    </source>
</evidence>
<evidence type="ECO:0000259" key="8">
    <source>
        <dbReference type="Pfam" id="PF17681"/>
    </source>
</evidence>
<dbReference type="GO" id="GO:0000930">
    <property type="term" value="C:gamma-tubulin complex"/>
    <property type="evidence" value="ECO:0007669"/>
    <property type="project" value="TreeGrafter"/>
</dbReference>
<dbReference type="GO" id="GO:0005874">
    <property type="term" value="C:microtubule"/>
    <property type="evidence" value="ECO:0007669"/>
    <property type="project" value="UniProtKB-KW"/>
</dbReference>
<dbReference type="GO" id="GO:0000922">
    <property type="term" value="C:spindle pole"/>
    <property type="evidence" value="ECO:0007669"/>
    <property type="project" value="InterPro"/>
</dbReference>
<organism evidence="9 10">
    <name type="scientific">Kingdonia uniflora</name>
    <dbReference type="NCBI Taxonomy" id="39325"/>
    <lineage>
        <taxon>Eukaryota</taxon>
        <taxon>Viridiplantae</taxon>
        <taxon>Streptophyta</taxon>
        <taxon>Embryophyta</taxon>
        <taxon>Tracheophyta</taxon>
        <taxon>Spermatophyta</taxon>
        <taxon>Magnoliopsida</taxon>
        <taxon>Ranunculales</taxon>
        <taxon>Circaeasteraceae</taxon>
        <taxon>Kingdonia</taxon>
    </lineage>
</organism>
<comment type="similarity">
    <text evidence="1 5">Belongs to the TUBGCP family.</text>
</comment>
<name>A0A7J7NRY6_9MAGN</name>
<dbReference type="InterPro" id="IPR007259">
    <property type="entry name" value="GCP"/>
</dbReference>
<dbReference type="InterPro" id="IPR040457">
    <property type="entry name" value="GCP_C"/>
</dbReference>
<dbReference type="EMBL" id="JACGCM010000622">
    <property type="protein sequence ID" value="KAF6169810.1"/>
    <property type="molecule type" value="Genomic_DNA"/>
</dbReference>
<dbReference type="FunFam" id="1.20.120.1900:FF:000018">
    <property type="entry name" value="Gamma-tubulin complex component 6 isoform A"/>
    <property type="match status" value="1"/>
</dbReference>
<comment type="caution">
    <text evidence="9">The sequence shown here is derived from an EMBL/GenBank/DDBJ whole genome shotgun (WGS) entry which is preliminary data.</text>
</comment>
<dbReference type="GO" id="GO:0051011">
    <property type="term" value="F:microtubule minus-end binding"/>
    <property type="evidence" value="ECO:0007669"/>
    <property type="project" value="TreeGrafter"/>
</dbReference>
<reference evidence="9 10" key="1">
    <citation type="journal article" date="2020" name="IScience">
        <title>Genome Sequencing of the Endangered Kingdonia uniflora (Circaeasteraceae, Ranunculales) Reveals Potential Mechanisms of Evolutionary Specialization.</title>
        <authorList>
            <person name="Sun Y."/>
            <person name="Deng T."/>
            <person name="Zhang A."/>
            <person name="Moore M.J."/>
            <person name="Landis J.B."/>
            <person name="Lin N."/>
            <person name="Zhang H."/>
            <person name="Zhang X."/>
            <person name="Huang J."/>
            <person name="Zhang X."/>
            <person name="Sun H."/>
            <person name="Wang H."/>
        </authorList>
    </citation>
    <scope>NUCLEOTIDE SEQUENCE [LARGE SCALE GENOMIC DNA]</scope>
    <source>
        <strain evidence="9">TB1705</strain>
        <tissue evidence="9">Leaf</tissue>
    </source>
</reference>
<keyword evidence="3 5" id="KW-0493">Microtubule</keyword>
<dbReference type="GO" id="GO:0031122">
    <property type="term" value="P:cytoplasmic microtubule organization"/>
    <property type="evidence" value="ECO:0007669"/>
    <property type="project" value="TreeGrafter"/>
</dbReference>
<dbReference type="GO" id="GO:0043015">
    <property type="term" value="F:gamma-tubulin binding"/>
    <property type="evidence" value="ECO:0007669"/>
    <property type="project" value="InterPro"/>
</dbReference>
<evidence type="ECO:0000256" key="1">
    <source>
        <dbReference type="ARBA" id="ARBA00010337"/>
    </source>
</evidence>
<evidence type="ECO:0000256" key="3">
    <source>
        <dbReference type="ARBA" id="ARBA00022701"/>
    </source>
</evidence>
<keyword evidence="2 5" id="KW-0963">Cytoplasm</keyword>
<evidence type="ECO:0000256" key="5">
    <source>
        <dbReference type="RuleBase" id="RU363050"/>
    </source>
</evidence>
<dbReference type="PANTHER" id="PTHR19302">
    <property type="entry name" value="GAMMA TUBULIN COMPLEX PROTEIN"/>
    <property type="match status" value="1"/>
</dbReference>
<gene>
    <name evidence="9" type="ORF">GIB67_034202</name>
</gene>
<dbReference type="Pfam" id="PF04130">
    <property type="entry name" value="GCP_C_terminal"/>
    <property type="match status" value="1"/>
</dbReference>
<accession>A0A7J7NRY6</accession>
<feature type="compositionally biased region" description="Basic and acidic residues" evidence="6">
    <location>
        <begin position="231"/>
        <end position="245"/>
    </location>
</feature>
<comment type="function">
    <text evidence="5">Component of the gamma-tubulin ring complex (gTuRC) which mediates microtubule nucleation.</text>
</comment>
<dbReference type="Gene3D" id="1.20.120.1900">
    <property type="entry name" value="Gamma-tubulin complex, C-terminal domain"/>
    <property type="match status" value="1"/>
</dbReference>
<dbReference type="GO" id="GO:0007020">
    <property type="term" value="P:microtubule nucleation"/>
    <property type="evidence" value="ECO:0007669"/>
    <property type="project" value="InterPro"/>
</dbReference>
<dbReference type="InterPro" id="IPR042241">
    <property type="entry name" value="GCP_C_sf"/>
</dbReference>
<feature type="region of interest" description="Disordered" evidence="6">
    <location>
        <begin position="533"/>
        <end position="553"/>
    </location>
</feature>
<dbReference type="Proteomes" id="UP000541444">
    <property type="component" value="Unassembled WGS sequence"/>
</dbReference>
<feature type="domain" description="Gamma tubulin complex component C-terminal" evidence="7">
    <location>
        <begin position="633"/>
        <end position="949"/>
    </location>
</feature>